<feature type="transmembrane region" description="Helical" evidence="1">
    <location>
        <begin position="715"/>
        <end position="734"/>
    </location>
</feature>
<organism evidence="3 4">
    <name type="scientific">Gigaspora rosea</name>
    <dbReference type="NCBI Taxonomy" id="44941"/>
    <lineage>
        <taxon>Eukaryota</taxon>
        <taxon>Fungi</taxon>
        <taxon>Fungi incertae sedis</taxon>
        <taxon>Mucoromycota</taxon>
        <taxon>Glomeromycotina</taxon>
        <taxon>Glomeromycetes</taxon>
        <taxon>Diversisporales</taxon>
        <taxon>Gigasporaceae</taxon>
        <taxon>Gigaspora</taxon>
    </lineage>
</organism>
<dbReference type="OrthoDB" id="2434149at2759"/>
<dbReference type="Proteomes" id="UP000266673">
    <property type="component" value="Unassembled WGS sequence"/>
</dbReference>
<dbReference type="EMBL" id="QKWP01000132">
    <property type="protein sequence ID" value="RIB26540.1"/>
    <property type="molecule type" value="Genomic_DNA"/>
</dbReference>
<feature type="signal peptide" evidence="2">
    <location>
        <begin position="1"/>
        <end position="26"/>
    </location>
</feature>
<feature type="transmembrane region" description="Helical" evidence="1">
    <location>
        <begin position="746"/>
        <end position="768"/>
    </location>
</feature>
<evidence type="ECO:0000256" key="2">
    <source>
        <dbReference type="SAM" id="SignalP"/>
    </source>
</evidence>
<keyword evidence="4" id="KW-1185">Reference proteome</keyword>
<keyword evidence="1" id="KW-0812">Transmembrane</keyword>
<dbReference type="AlphaFoldDB" id="A0A397VVE5"/>
<comment type="caution">
    <text evidence="3">The sequence shown here is derived from an EMBL/GenBank/DDBJ whole genome shotgun (WGS) entry which is preliminary data.</text>
</comment>
<gene>
    <name evidence="3" type="ORF">C2G38_235104</name>
</gene>
<evidence type="ECO:0008006" key="5">
    <source>
        <dbReference type="Google" id="ProtNLM"/>
    </source>
</evidence>
<protein>
    <recommendedName>
        <fullName evidence="5">SbsA Ig-like domain-containing protein</fullName>
    </recommendedName>
</protein>
<keyword evidence="1" id="KW-0472">Membrane</keyword>
<sequence>MKITSHPSKFIIQYLFICLIITSTKSQQSQYKYFNYTESTLGTQDTSPLVADIKTYDDGTILAHIIRNDSTQSSTDCLKIRGMSLEQKLRIRVIHPNVTVKEINPNLNLHPVNYCLLNDDNAEYKINKLNNIVIYLKDAQKNNTRILHNIVNPITIYPLQKPFILVTYVNAANSSDPTTYEEWADVIDWDGNSRSTTLLGVWINSTIQLNKNANFGFIRLTFDQMSLKWEQYLIDNSGNLTLTTYNDSVDHSADPLIAILSTFDNGYLAVFNCTKRNDLLLQNGGPYAIFIPSNKANFKYTGTYIYQIDPNMIINSIYCDTSVIYIICIISVNNNNNNTTHYVEVFLDSSGAVIYTDIIYEHPNVTGLSQQGWKAKTMPFGGYILGLTAYDDNDDNTYHYIYAYDQNNSQILLKSPDHFLTNYFGINTIMNNNTFLLVSPYTIDNTSWSLLTIPLPNLYNDSEYDNVLIEETIPSINANVNSSMTTLNITFNVNVNLSIENITIYKASDNSIRQRVSANMHDFCKLSPDKSTVSITVINSTFNEYGEQYFVTVDNNFVKLEHSDNYPLKGIHNDIWIFKSDNRKIYSDKTTKTIVGSVHLTTDASKKFLLLSKDNQSAYFDTLLNELANKVPIHRSCLSITYNNRYKMKVDQIAILICIDMTNHETERTALEVFSDLNNMIIYKNITTFSFGVTDDLDHDHGFATIKDKWSVHKVQIIVGIVIFIIFWLSSRILSHKLKSKKFEAISSAILGLVLIIPNFKLSIIFIIDYSNDIPEFYWYSPDYSIINKFMYSNLYYL</sequence>
<name>A0A397VVE5_9GLOM</name>
<accession>A0A397VVE5</accession>
<evidence type="ECO:0000256" key="1">
    <source>
        <dbReference type="SAM" id="Phobius"/>
    </source>
</evidence>
<reference evidence="3 4" key="1">
    <citation type="submission" date="2018-06" db="EMBL/GenBank/DDBJ databases">
        <title>Comparative genomics reveals the genomic features of Rhizophagus irregularis, R. cerebriforme, R. diaphanum and Gigaspora rosea, and their symbiotic lifestyle signature.</title>
        <authorList>
            <person name="Morin E."/>
            <person name="San Clemente H."/>
            <person name="Chen E.C.H."/>
            <person name="De La Providencia I."/>
            <person name="Hainaut M."/>
            <person name="Kuo A."/>
            <person name="Kohler A."/>
            <person name="Murat C."/>
            <person name="Tang N."/>
            <person name="Roy S."/>
            <person name="Loubradou J."/>
            <person name="Henrissat B."/>
            <person name="Grigoriev I.V."/>
            <person name="Corradi N."/>
            <person name="Roux C."/>
            <person name="Martin F.M."/>
        </authorList>
    </citation>
    <scope>NUCLEOTIDE SEQUENCE [LARGE SCALE GENOMIC DNA]</scope>
    <source>
        <strain evidence="3 4">DAOM 194757</strain>
    </source>
</reference>
<evidence type="ECO:0000313" key="3">
    <source>
        <dbReference type="EMBL" id="RIB26540.1"/>
    </source>
</evidence>
<evidence type="ECO:0000313" key="4">
    <source>
        <dbReference type="Proteomes" id="UP000266673"/>
    </source>
</evidence>
<proteinExistence type="predicted"/>
<keyword evidence="1" id="KW-1133">Transmembrane helix</keyword>
<keyword evidence="2" id="KW-0732">Signal</keyword>
<feature type="chain" id="PRO_5017238878" description="SbsA Ig-like domain-containing protein" evidence="2">
    <location>
        <begin position="27"/>
        <end position="798"/>
    </location>
</feature>